<organism evidence="2">
    <name type="scientific">Drosophila grimshawi</name>
    <name type="common">Hawaiian fruit fly</name>
    <name type="synonym">Idiomyia grimshawi</name>
    <dbReference type="NCBI Taxonomy" id="7222"/>
    <lineage>
        <taxon>Eukaryota</taxon>
        <taxon>Metazoa</taxon>
        <taxon>Ecdysozoa</taxon>
        <taxon>Arthropoda</taxon>
        <taxon>Hexapoda</taxon>
        <taxon>Insecta</taxon>
        <taxon>Pterygota</taxon>
        <taxon>Neoptera</taxon>
        <taxon>Endopterygota</taxon>
        <taxon>Diptera</taxon>
        <taxon>Brachycera</taxon>
        <taxon>Muscomorpha</taxon>
        <taxon>Ephydroidea</taxon>
        <taxon>Drosophilidae</taxon>
        <taxon>Drosophila</taxon>
        <taxon>Hawaiian Drosophila</taxon>
    </lineage>
</organism>
<keyword evidence="2" id="KW-1185">Reference proteome</keyword>
<proteinExistence type="predicted"/>
<evidence type="ECO:0000313" key="2">
    <source>
        <dbReference type="Proteomes" id="UP000001070"/>
    </source>
</evidence>
<protein>
    <submittedName>
        <fullName evidence="1">GH21522</fullName>
    </submittedName>
</protein>
<dbReference type="PhylomeDB" id="B4J403"/>
<dbReference type="HOGENOM" id="CLU_026465_0_0_1"/>
<evidence type="ECO:0000313" key="1">
    <source>
        <dbReference type="EMBL" id="EDW01586.1"/>
    </source>
</evidence>
<dbReference type="Proteomes" id="UP000001070">
    <property type="component" value="Unassembled WGS sequence"/>
</dbReference>
<accession>B4J403</accession>
<dbReference type="Pfam" id="PF14646">
    <property type="entry name" value="MYCBPAP"/>
    <property type="match status" value="2"/>
</dbReference>
<dbReference type="STRING" id="7222.B4J403"/>
<gene>
    <name evidence="1" type="primary">Dgri\GH21522</name>
    <name evidence="1" type="ORF">Dgri_GH21522</name>
</gene>
<dbReference type="OrthoDB" id="10263316at2759"/>
<dbReference type="AlphaFoldDB" id="B4J403"/>
<dbReference type="InParanoid" id="B4J403"/>
<dbReference type="InterPro" id="IPR032707">
    <property type="entry name" value="MYCBPAP"/>
</dbReference>
<name>B4J403_DROGR</name>
<sequence>MQVSTPDMKTGNHFIYNIVDNIFQQCHYTESDSQCSCHCNSCATESLVDKRLQYWKDMIRKRRILQRKMCLTTSRKPEQLLFNMQQIELDDCPENCKLKVIGRNIWIRQPCEQISGHTITDSTPIELSEPIGATSIMCGDTCVKCRAFVAAASQLALLINGTTYRRYRPEFSPILERRFVCNPYERCLRTIMRIENNGREIINFKWCSADFFAYNNTLFNQERDAFVFDAKPFQLAPGGVREVSVLFCPRKIGIVKQRWYLYTKPRIFYRCPCALTLNMHGRCTPPLEYLRLLQQNMDQTMRYRRQKPSLGMRQITPFKSPRTLCPFVRELDDSEIFNLRNFGFHCKRSSDIEGLKRFFERGCANSICDLKWDYCVRTLIELVCSTADRLQRIELFEELQLLLSQLRGRTASIIPSEASAKSKQQQRTKFIYVRGLISSGIELWEQKIWLLAEQVLKSLVNTISDNSQAQEMLKQSKYFRDSIYMYTYDQLCDIAENIVSVIESSEHA</sequence>
<dbReference type="eggNOG" id="ENOG502QT8X">
    <property type="taxonomic scope" value="Eukaryota"/>
</dbReference>
<dbReference type="EMBL" id="CH916367">
    <property type="protein sequence ID" value="EDW01586.1"/>
    <property type="molecule type" value="Genomic_DNA"/>
</dbReference>
<reference evidence="1 2" key="1">
    <citation type="journal article" date="2007" name="Nature">
        <title>Evolution of genes and genomes on the Drosophila phylogeny.</title>
        <authorList>
            <consortium name="Drosophila 12 Genomes Consortium"/>
            <person name="Clark A.G."/>
            <person name="Eisen M.B."/>
            <person name="Smith D.R."/>
            <person name="Bergman C.M."/>
            <person name="Oliver B."/>
            <person name="Markow T.A."/>
            <person name="Kaufman T.C."/>
            <person name="Kellis M."/>
            <person name="Gelbart W."/>
            <person name="Iyer V.N."/>
            <person name="Pollard D.A."/>
            <person name="Sackton T.B."/>
            <person name="Larracuente A.M."/>
            <person name="Singh N.D."/>
            <person name="Abad J.P."/>
            <person name="Abt D.N."/>
            <person name="Adryan B."/>
            <person name="Aguade M."/>
            <person name="Akashi H."/>
            <person name="Anderson W.W."/>
            <person name="Aquadro C.F."/>
            <person name="Ardell D.H."/>
            <person name="Arguello R."/>
            <person name="Artieri C.G."/>
            <person name="Barbash D.A."/>
            <person name="Barker D."/>
            <person name="Barsanti P."/>
            <person name="Batterham P."/>
            <person name="Batzoglou S."/>
            <person name="Begun D."/>
            <person name="Bhutkar A."/>
            <person name="Blanco E."/>
            <person name="Bosak S.A."/>
            <person name="Bradley R.K."/>
            <person name="Brand A.D."/>
            <person name="Brent M.R."/>
            <person name="Brooks A.N."/>
            <person name="Brown R.H."/>
            <person name="Butlin R.K."/>
            <person name="Caggese C."/>
            <person name="Calvi B.R."/>
            <person name="Bernardo de Carvalho A."/>
            <person name="Caspi A."/>
            <person name="Castrezana S."/>
            <person name="Celniker S.E."/>
            <person name="Chang J.L."/>
            <person name="Chapple C."/>
            <person name="Chatterji S."/>
            <person name="Chinwalla A."/>
            <person name="Civetta A."/>
            <person name="Clifton S.W."/>
            <person name="Comeron J.M."/>
            <person name="Costello J.C."/>
            <person name="Coyne J.A."/>
            <person name="Daub J."/>
            <person name="David R.G."/>
            <person name="Delcher A.L."/>
            <person name="Delehaunty K."/>
            <person name="Do C.B."/>
            <person name="Ebling H."/>
            <person name="Edwards K."/>
            <person name="Eickbush T."/>
            <person name="Evans J.D."/>
            <person name="Filipski A."/>
            <person name="Findeiss S."/>
            <person name="Freyhult E."/>
            <person name="Fulton L."/>
            <person name="Fulton R."/>
            <person name="Garcia A.C."/>
            <person name="Gardiner A."/>
            <person name="Garfield D.A."/>
            <person name="Garvin B.E."/>
            <person name="Gibson G."/>
            <person name="Gilbert D."/>
            <person name="Gnerre S."/>
            <person name="Godfrey J."/>
            <person name="Good R."/>
            <person name="Gotea V."/>
            <person name="Gravely B."/>
            <person name="Greenberg A.J."/>
            <person name="Griffiths-Jones S."/>
            <person name="Gross S."/>
            <person name="Guigo R."/>
            <person name="Gustafson E.A."/>
            <person name="Haerty W."/>
            <person name="Hahn M.W."/>
            <person name="Halligan D.L."/>
            <person name="Halpern A.L."/>
            <person name="Halter G.M."/>
            <person name="Han M.V."/>
            <person name="Heger A."/>
            <person name="Hillier L."/>
            <person name="Hinrichs A.S."/>
            <person name="Holmes I."/>
            <person name="Hoskins R.A."/>
            <person name="Hubisz M.J."/>
            <person name="Hultmark D."/>
            <person name="Huntley M.A."/>
            <person name="Jaffe D.B."/>
            <person name="Jagadeeshan S."/>
            <person name="Jeck W.R."/>
            <person name="Johnson J."/>
            <person name="Jones C.D."/>
            <person name="Jordan W.C."/>
            <person name="Karpen G.H."/>
            <person name="Kataoka E."/>
            <person name="Keightley P.D."/>
            <person name="Kheradpour P."/>
            <person name="Kirkness E.F."/>
            <person name="Koerich L.B."/>
            <person name="Kristiansen K."/>
            <person name="Kudrna D."/>
            <person name="Kulathinal R.J."/>
            <person name="Kumar S."/>
            <person name="Kwok R."/>
            <person name="Lander E."/>
            <person name="Langley C.H."/>
            <person name="Lapoint R."/>
            <person name="Lazzaro B.P."/>
            <person name="Lee S.J."/>
            <person name="Levesque L."/>
            <person name="Li R."/>
            <person name="Lin C.F."/>
            <person name="Lin M.F."/>
            <person name="Lindblad-Toh K."/>
            <person name="Llopart A."/>
            <person name="Long M."/>
            <person name="Low L."/>
            <person name="Lozovsky E."/>
            <person name="Lu J."/>
            <person name="Luo M."/>
            <person name="Machado C.A."/>
            <person name="Makalowski W."/>
            <person name="Marzo M."/>
            <person name="Matsuda M."/>
            <person name="Matzkin L."/>
            <person name="McAllister B."/>
            <person name="McBride C.S."/>
            <person name="McKernan B."/>
            <person name="McKernan K."/>
            <person name="Mendez-Lago M."/>
            <person name="Minx P."/>
            <person name="Mollenhauer M.U."/>
            <person name="Montooth K."/>
            <person name="Mount S.M."/>
            <person name="Mu X."/>
            <person name="Myers E."/>
            <person name="Negre B."/>
            <person name="Newfeld S."/>
            <person name="Nielsen R."/>
            <person name="Noor M.A."/>
            <person name="O'Grady P."/>
            <person name="Pachter L."/>
            <person name="Papaceit M."/>
            <person name="Parisi M.J."/>
            <person name="Parisi M."/>
            <person name="Parts L."/>
            <person name="Pedersen J.S."/>
            <person name="Pesole G."/>
            <person name="Phillippy A.M."/>
            <person name="Ponting C.P."/>
            <person name="Pop M."/>
            <person name="Porcelli D."/>
            <person name="Powell J.R."/>
            <person name="Prohaska S."/>
            <person name="Pruitt K."/>
            <person name="Puig M."/>
            <person name="Quesneville H."/>
            <person name="Ram K.R."/>
            <person name="Rand D."/>
            <person name="Rasmussen M.D."/>
            <person name="Reed L.K."/>
            <person name="Reenan R."/>
            <person name="Reily A."/>
            <person name="Remington K.A."/>
            <person name="Rieger T.T."/>
            <person name="Ritchie M.G."/>
            <person name="Robin C."/>
            <person name="Rogers Y.H."/>
            <person name="Rohde C."/>
            <person name="Rozas J."/>
            <person name="Rubenfield M.J."/>
            <person name="Ruiz A."/>
            <person name="Russo S."/>
            <person name="Salzberg S.L."/>
            <person name="Sanchez-Gracia A."/>
            <person name="Saranga D.J."/>
            <person name="Sato H."/>
            <person name="Schaeffer S.W."/>
            <person name="Schatz M.C."/>
            <person name="Schlenke T."/>
            <person name="Schwartz R."/>
            <person name="Segarra C."/>
            <person name="Singh R.S."/>
            <person name="Sirot L."/>
            <person name="Sirota M."/>
            <person name="Sisneros N.B."/>
            <person name="Smith C.D."/>
            <person name="Smith T.F."/>
            <person name="Spieth J."/>
            <person name="Stage D.E."/>
            <person name="Stark A."/>
            <person name="Stephan W."/>
            <person name="Strausberg R.L."/>
            <person name="Strempel S."/>
            <person name="Sturgill D."/>
            <person name="Sutton G."/>
            <person name="Sutton G.G."/>
            <person name="Tao W."/>
            <person name="Teichmann S."/>
            <person name="Tobari Y.N."/>
            <person name="Tomimura Y."/>
            <person name="Tsolas J.M."/>
            <person name="Valente V.L."/>
            <person name="Venter E."/>
            <person name="Venter J.C."/>
            <person name="Vicario S."/>
            <person name="Vieira F.G."/>
            <person name="Vilella A.J."/>
            <person name="Villasante A."/>
            <person name="Walenz B."/>
            <person name="Wang J."/>
            <person name="Wasserman M."/>
            <person name="Watts T."/>
            <person name="Wilson D."/>
            <person name="Wilson R.K."/>
            <person name="Wing R.A."/>
            <person name="Wolfner M.F."/>
            <person name="Wong A."/>
            <person name="Wong G.K."/>
            <person name="Wu C.I."/>
            <person name="Wu G."/>
            <person name="Yamamoto D."/>
            <person name="Yang H.P."/>
            <person name="Yang S.P."/>
            <person name="Yorke J.A."/>
            <person name="Yoshida K."/>
            <person name="Zdobnov E."/>
            <person name="Zhang P."/>
            <person name="Zhang Y."/>
            <person name="Zimin A.V."/>
            <person name="Baldwin J."/>
            <person name="Abdouelleil A."/>
            <person name="Abdulkadir J."/>
            <person name="Abebe A."/>
            <person name="Abera B."/>
            <person name="Abreu J."/>
            <person name="Acer S.C."/>
            <person name="Aftuck L."/>
            <person name="Alexander A."/>
            <person name="An P."/>
            <person name="Anderson E."/>
            <person name="Anderson S."/>
            <person name="Arachi H."/>
            <person name="Azer M."/>
            <person name="Bachantsang P."/>
            <person name="Barry A."/>
            <person name="Bayul T."/>
            <person name="Berlin A."/>
            <person name="Bessette D."/>
            <person name="Bloom T."/>
            <person name="Blye J."/>
            <person name="Boguslavskiy L."/>
            <person name="Bonnet C."/>
            <person name="Boukhgalter B."/>
            <person name="Bourzgui I."/>
            <person name="Brown A."/>
            <person name="Cahill P."/>
            <person name="Channer S."/>
            <person name="Cheshatsang Y."/>
            <person name="Chuda L."/>
            <person name="Citroen M."/>
            <person name="Collymore A."/>
            <person name="Cooke P."/>
            <person name="Costello M."/>
            <person name="D'Aco K."/>
            <person name="Daza R."/>
            <person name="De Haan G."/>
            <person name="DeGray S."/>
            <person name="DeMaso C."/>
            <person name="Dhargay N."/>
            <person name="Dooley K."/>
            <person name="Dooley E."/>
            <person name="Doricent M."/>
            <person name="Dorje P."/>
            <person name="Dorjee K."/>
            <person name="Dupes A."/>
            <person name="Elong R."/>
            <person name="Falk J."/>
            <person name="Farina A."/>
            <person name="Faro S."/>
            <person name="Ferguson D."/>
            <person name="Fisher S."/>
            <person name="Foley C.D."/>
            <person name="Franke A."/>
            <person name="Friedrich D."/>
            <person name="Gadbois L."/>
            <person name="Gearin G."/>
            <person name="Gearin C.R."/>
            <person name="Giannoukos G."/>
            <person name="Goode T."/>
            <person name="Graham J."/>
            <person name="Grandbois E."/>
            <person name="Grewal S."/>
            <person name="Gyaltsen K."/>
            <person name="Hafez N."/>
            <person name="Hagos B."/>
            <person name="Hall J."/>
            <person name="Henson C."/>
            <person name="Hollinger A."/>
            <person name="Honan T."/>
            <person name="Huard M.D."/>
            <person name="Hughes L."/>
            <person name="Hurhula B."/>
            <person name="Husby M.E."/>
            <person name="Kamat A."/>
            <person name="Kanga B."/>
            <person name="Kashin S."/>
            <person name="Khazanovich D."/>
            <person name="Kisner P."/>
            <person name="Lance K."/>
            <person name="Lara M."/>
            <person name="Lee W."/>
            <person name="Lennon N."/>
            <person name="Letendre F."/>
            <person name="LeVine R."/>
            <person name="Lipovsky A."/>
            <person name="Liu X."/>
            <person name="Liu J."/>
            <person name="Liu S."/>
            <person name="Lokyitsang T."/>
            <person name="Lokyitsang Y."/>
            <person name="Lubonja R."/>
            <person name="Lui A."/>
            <person name="MacDonald P."/>
            <person name="Magnisalis V."/>
            <person name="Maru K."/>
            <person name="Matthews C."/>
            <person name="McCusker W."/>
            <person name="McDonough S."/>
            <person name="Mehta T."/>
            <person name="Meldrim J."/>
            <person name="Meneus L."/>
            <person name="Mihai O."/>
            <person name="Mihalev A."/>
            <person name="Mihova T."/>
            <person name="Mittelman R."/>
            <person name="Mlenga V."/>
            <person name="Montmayeur A."/>
            <person name="Mulrain L."/>
            <person name="Navidi A."/>
            <person name="Naylor J."/>
            <person name="Negash T."/>
            <person name="Nguyen T."/>
            <person name="Nguyen N."/>
            <person name="Nicol R."/>
            <person name="Norbu C."/>
            <person name="Norbu N."/>
            <person name="Novod N."/>
            <person name="O'Neill B."/>
            <person name="Osman S."/>
            <person name="Markiewicz E."/>
            <person name="Oyono O.L."/>
            <person name="Patti C."/>
            <person name="Phunkhang P."/>
            <person name="Pierre F."/>
            <person name="Priest M."/>
            <person name="Raghuraman S."/>
            <person name="Rege F."/>
            <person name="Reyes R."/>
            <person name="Rise C."/>
            <person name="Rogov P."/>
            <person name="Ross K."/>
            <person name="Ryan E."/>
            <person name="Settipalli S."/>
            <person name="Shea T."/>
            <person name="Sherpa N."/>
            <person name="Shi L."/>
            <person name="Shih D."/>
            <person name="Sparrow T."/>
            <person name="Spaulding J."/>
            <person name="Stalker J."/>
            <person name="Stange-Thomann N."/>
            <person name="Stavropoulos S."/>
            <person name="Stone C."/>
            <person name="Strader C."/>
            <person name="Tesfaye S."/>
            <person name="Thomson T."/>
            <person name="Thoulutsang Y."/>
            <person name="Thoulutsang D."/>
            <person name="Topham K."/>
            <person name="Topping I."/>
            <person name="Tsamla T."/>
            <person name="Vassiliev H."/>
            <person name="Vo A."/>
            <person name="Wangchuk T."/>
            <person name="Wangdi T."/>
            <person name="Weiand M."/>
            <person name="Wilkinson J."/>
            <person name="Wilson A."/>
            <person name="Yadav S."/>
            <person name="Young G."/>
            <person name="Yu Q."/>
            <person name="Zembek L."/>
            <person name="Zhong D."/>
            <person name="Zimmer A."/>
            <person name="Zwirko Z."/>
            <person name="Jaffe D.B."/>
            <person name="Alvarez P."/>
            <person name="Brockman W."/>
            <person name="Butler J."/>
            <person name="Chin C."/>
            <person name="Gnerre S."/>
            <person name="Grabherr M."/>
            <person name="Kleber M."/>
            <person name="Mauceli E."/>
            <person name="MacCallum I."/>
        </authorList>
    </citation>
    <scope>NUCLEOTIDE SEQUENCE [LARGE SCALE GENOMIC DNA]</scope>
    <source>
        <strain evidence="2">Tucson 15287-2541.00</strain>
    </source>
</reference>